<dbReference type="Pfam" id="PF04328">
    <property type="entry name" value="Sel_put"/>
    <property type="match status" value="1"/>
</dbReference>
<proteinExistence type="predicted"/>
<evidence type="ECO:0000313" key="2">
    <source>
        <dbReference type="EMBL" id="RBO92721.1"/>
    </source>
</evidence>
<dbReference type="STRING" id="1210090.GCA_001613185_02634"/>
<gene>
    <name evidence="2" type="ORF">DFR74_103365</name>
</gene>
<evidence type="ECO:0000313" key="3">
    <source>
        <dbReference type="Proteomes" id="UP000252586"/>
    </source>
</evidence>
<keyword evidence="3" id="KW-1185">Reference proteome</keyword>
<reference evidence="2 3" key="1">
    <citation type="submission" date="2018-06" db="EMBL/GenBank/DDBJ databases">
        <title>Genomic Encyclopedia of Type Strains, Phase IV (KMG-IV): sequencing the most valuable type-strain genomes for metagenomic binning, comparative biology and taxonomic classification.</title>
        <authorList>
            <person name="Goeker M."/>
        </authorList>
    </citation>
    <scope>NUCLEOTIDE SEQUENCE [LARGE SCALE GENOMIC DNA]</scope>
    <source>
        <strain evidence="2 3">DSM 44599</strain>
    </source>
</reference>
<dbReference type="EMBL" id="QNRE01000003">
    <property type="protein sequence ID" value="RBO92721.1"/>
    <property type="molecule type" value="Genomic_DNA"/>
</dbReference>
<evidence type="ECO:0000256" key="1">
    <source>
        <dbReference type="SAM" id="MobiDB-lite"/>
    </source>
</evidence>
<dbReference type="InterPro" id="IPR007423">
    <property type="entry name" value="Sel_put"/>
</dbReference>
<organism evidence="2 3">
    <name type="scientific">Nocardia puris</name>
    <dbReference type="NCBI Taxonomy" id="208602"/>
    <lineage>
        <taxon>Bacteria</taxon>
        <taxon>Bacillati</taxon>
        <taxon>Actinomycetota</taxon>
        <taxon>Actinomycetes</taxon>
        <taxon>Mycobacteriales</taxon>
        <taxon>Nocardiaceae</taxon>
        <taxon>Nocardia</taxon>
    </lineage>
</organism>
<dbReference type="AlphaFoldDB" id="A0A366DRK0"/>
<name>A0A366DRK0_9NOCA</name>
<accession>A0A366DRK0</accession>
<feature type="region of interest" description="Disordered" evidence="1">
    <location>
        <begin position="59"/>
        <end position="78"/>
    </location>
</feature>
<feature type="compositionally biased region" description="Basic and acidic residues" evidence="1">
    <location>
        <begin position="59"/>
        <end position="70"/>
    </location>
</feature>
<dbReference type="Proteomes" id="UP000252586">
    <property type="component" value="Unassembled WGS sequence"/>
</dbReference>
<protein>
    <submittedName>
        <fullName evidence="2">Uncharacterized short protein YbdD (DUF466 family)</fullName>
    </submittedName>
</protein>
<comment type="caution">
    <text evidence="2">The sequence shown here is derived from an EMBL/GenBank/DDBJ whole genome shotgun (WGS) entry which is preliminary data.</text>
</comment>
<sequence length="78" mass="8995">MNVPAPRDARSGPGVLRRAGAGARGLLRWFDAIVGGQDYQRYVAHLRRMHPDRPIPTERQYWRERHDAADRNPSNRCC</sequence>